<proteinExistence type="predicted"/>
<dbReference type="EMBL" id="JAOPGA020000167">
    <property type="protein sequence ID" value="KAL0477383.1"/>
    <property type="molecule type" value="Genomic_DNA"/>
</dbReference>
<dbReference type="AlphaFoldDB" id="A0AAW2YK45"/>
<organism evidence="2 3">
    <name type="scientific">Acrasis kona</name>
    <dbReference type="NCBI Taxonomy" id="1008807"/>
    <lineage>
        <taxon>Eukaryota</taxon>
        <taxon>Discoba</taxon>
        <taxon>Heterolobosea</taxon>
        <taxon>Tetramitia</taxon>
        <taxon>Eutetramitia</taxon>
        <taxon>Acrasidae</taxon>
        <taxon>Acrasis</taxon>
    </lineage>
</organism>
<protein>
    <submittedName>
        <fullName evidence="2">YSH1</fullName>
    </submittedName>
</protein>
<dbReference type="Proteomes" id="UP001431209">
    <property type="component" value="Unassembled WGS sequence"/>
</dbReference>
<evidence type="ECO:0000313" key="3">
    <source>
        <dbReference type="Proteomes" id="UP001431209"/>
    </source>
</evidence>
<keyword evidence="1" id="KW-0732">Signal</keyword>
<reference evidence="2 3" key="1">
    <citation type="submission" date="2024-03" db="EMBL/GenBank/DDBJ databases">
        <title>The Acrasis kona genome and developmental transcriptomes reveal deep origins of eukaryotic multicellular pathways.</title>
        <authorList>
            <person name="Sheikh S."/>
            <person name="Fu C.-J."/>
            <person name="Brown M.W."/>
            <person name="Baldauf S.L."/>
        </authorList>
    </citation>
    <scope>NUCLEOTIDE SEQUENCE [LARGE SCALE GENOMIC DNA]</scope>
    <source>
        <strain evidence="2 3">ATCC MYA-3509</strain>
    </source>
</reference>
<comment type="caution">
    <text evidence="2">The sequence shown here is derived from an EMBL/GenBank/DDBJ whole genome shotgun (WGS) entry which is preliminary data.</text>
</comment>
<gene>
    <name evidence="2" type="ORF">AKO1_005803</name>
</gene>
<accession>A0AAW2YK45</accession>
<keyword evidence="3" id="KW-1185">Reference proteome</keyword>
<name>A0AAW2YK45_9EUKA</name>
<evidence type="ECO:0000313" key="2">
    <source>
        <dbReference type="EMBL" id="KAL0477383.1"/>
    </source>
</evidence>
<sequence>MRALLIIVALACIIESFSCVTPRVIGNGNGLSYIFLPDSTIVGIYDDCGLFKTNIILPFYPASVAINPNDPSQAIVVGVPAPPPLLRRGLGKHRQLPLPLPLPITPIPATGTELAVLNLCDGTLVARQPIVGPARIELIEANVVFVSSPRAAQTCVRRFGLPNLVPIPGLVCFVGGARIVGTILEGVRAAILSTGLTGQTFDRINLDTFTLMPSYTPTAGVPIYANNDIIISYDGVETITFFRVNGDVAVPERSLRLGFTSGATVLDIDYCCPFHIHIMGFVGVNYGIGLVRVDLHTLDVINVPPIFLTNDILAIPAGAGAVGLTLLPVAATVQGNNWVIYNNRGGVYVLKLSNGVLFVLGDIRLEHVCELKGRDSCHKDLCCHHHKLYRGTPLLSVYEESMAMSTITPESVVLRNIE</sequence>
<feature type="chain" id="PRO_5043867623" evidence="1">
    <location>
        <begin position="20"/>
        <end position="418"/>
    </location>
</feature>
<feature type="signal peptide" evidence="1">
    <location>
        <begin position="1"/>
        <end position="19"/>
    </location>
</feature>
<evidence type="ECO:0000256" key="1">
    <source>
        <dbReference type="SAM" id="SignalP"/>
    </source>
</evidence>